<protein>
    <submittedName>
        <fullName evidence="2">Uncharacterized protein</fullName>
    </submittedName>
</protein>
<organism evidence="2">
    <name type="scientific">Arundo donax</name>
    <name type="common">Giant reed</name>
    <name type="synonym">Donax arundinaceus</name>
    <dbReference type="NCBI Taxonomy" id="35708"/>
    <lineage>
        <taxon>Eukaryota</taxon>
        <taxon>Viridiplantae</taxon>
        <taxon>Streptophyta</taxon>
        <taxon>Embryophyta</taxon>
        <taxon>Tracheophyta</taxon>
        <taxon>Spermatophyta</taxon>
        <taxon>Magnoliopsida</taxon>
        <taxon>Liliopsida</taxon>
        <taxon>Poales</taxon>
        <taxon>Poaceae</taxon>
        <taxon>PACMAD clade</taxon>
        <taxon>Arundinoideae</taxon>
        <taxon>Arundineae</taxon>
        <taxon>Arundo</taxon>
    </lineage>
</organism>
<feature type="region of interest" description="Disordered" evidence="1">
    <location>
        <begin position="1"/>
        <end position="26"/>
    </location>
</feature>
<name>A0A0A8YYG4_ARUDO</name>
<proteinExistence type="predicted"/>
<evidence type="ECO:0000256" key="1">
    <source>
        <dbReference type="SAM" id="MobiDB-lite"/>
    </source>
</evidence>
<reference evidence="2" key="2">
    <citation type="journal article" date="2015" name="Data Brief">
        <title>Shoot transcriptome of the giant reed, Arundo donax.</title>
        <authorList>
            <person name="Barrero R.A."/>
            <person name="Guerrero F.D."/>
            <person name="Moolhuijzen P."/>
            <person name="Goolsby J.A."/>
            <person name="Tidwell J."/>
            <person name="Bellgard S.E."/>
            <person name="Bellgard M.I."/>
        </authorList>
    </citation>
    <scope>NUCLEOTIDE SEQUENCE</scope>
    <source>
        <tissue evidence="2">Shoot tissue taken approximately 20 cm above the soil surface</tissue>
    </source>
</reference>
<sequence>MADRQTYGRPIVSNFPFGGPWTEQTG</sequence>
<accession>A0A0A8YYG4</accession>
<dbReference type="EMBL" id="GBRH01270268">
    <property type="protein sequence ID" value="JAD27627.1"/>
    <property type="molecule type" value="Transcribed_RNA"/>
</dbReference>
<reference evidence="2" key="1">
    <citation type="submission" date="2014-09" db="EMBL/GenBank/DDBJ databases">
        <authorList>
            <person name="Magalhaes I.L.F."/>
            <person name="Oliveira U."/>
            <person name="Santos F.R."/>
            <person name="Vidigal T.H.D.A."/>
            <person name="Brescovit A.D."/>
            <person name="Santos A.J."/>
        </authorList>
    </citation>
    <scope>NUCLEOTIDE SEQUENCE</scope>
    <source>
        <tissue evidence="2">Shoot tissue taken approximately 20 cm above the soil surface</tissue>
    </source>
</reference>
<dbReference type="AlphaFoldDB" id="A0A0A8YYG4"/>
<evidence type="ECO:0000313" key="2">
    <source>
        <dbReference type="EMBL" id="JAD27627.1"/>
    </source>
</evidence>